<feature type="compositionally biased region" description="Acidic residues" evidence="5">
    <location>
        <begin position="240"/>
        <end position="253"/>
    </location>
</feature>
<dbReference type="GO" id="GO:0008270">
    <property type="term" value="F:zinc ion binding"/>
    <property type="evidence" value="ECO:0007669"/>
    <property type="project" value="UniProtKB-KW"/>
</dbReference>
<dbReference type="SUPFAM" id="SSF82199">
    <property type="entry name" value="SET domain"/>
    <property type="match status" value="1"/>
</dbReference>
<keyword evidence="2" id="KW-0863">Zinc-finger</keyword>
<dbReference type="PANTHER" id="PTHR46462">
    <property type="entry name" value="UPSET, ISOFORM A"/>
    <property type="match status" value="1"/>
</dbReference>
<feature type="compositionally biased region" description="Basic and acidic residues" evidence="5">
    <location>
        <begin position="254"/>
        <end position="264"/>
    </location>
</feature>
<dbReference type="Gene3D" id="2.170.270.10">
    <property type="entry name" value="SET domain"/>
    <property type="match status" value="1"/>
</dbReference>
<dbReference type="AlphaFoldDB" id="M3K5C5"/>
<dbReference type="InterPro" id="IPR011011">
    <property type="entry name" value="Znf_FYVE_PHD"/>
</dbReference>
<proteinExistence type="predicted"/>
<evidence type="ECO:0000256" key="4">
    <source>
        <dbReference type="ARBA" id="ARBA00022853"/>
    </source>
</evidence>
<evidence type="ECO:0000313" key="9">
    <source>
        <dbReference type="Proteomes" id="UP000011777"/>
    </source>
</evidence>
<dbReference type="InterPro" id="IPR001214">
    <property type="entry name" value="SET_dom"/>
</dbReference>
<dbReference type="GO" id="GO:0070210">
    <property type="term" value="C:Rpd3L-Expanded complex"/>
    <property type="evidence" value="ECO:0007669"/>
    <property type="project" value="TreeGrafter"/>
</dbReference>
<accession>M3K5C5</accession>
<evidence type="ECO:0000256" key="3">
    <source>
        <dbReference type="ARBA" id="ARBA00022833"/>
    </source>
</evidence>
<dbReference type="PANTHER" id="PTHR46462:SF3">
    <property type="entry name" value="UPSET, ISOFORM A"/>
    <property type="match status" value="1"/>
</dbReference>
<feature type="region of interest" description="Disordered" evidence="5">
    <location>
        <begin position="23"/>
        <end position="182"/>
    </location>
</feature>
<dbReference type="GO" id="GO:0034967">
    <property type="term" value="C:Set3 complex"/>
    <property type="evidence" value="ECO:0007669"/>
    <property type="project" value="TreeGrafter"/>
</dbReference>
<feature type="compositionally biased region" description="Basic and acidic residues" evidence="5">
    <location>
        <begin position="912"/>
        <end position="929"/>
    </location>
</feature>
<protein>
    <recommendedName>
        <fullName evidence="10">Zinc finger PHD-type domain-containing protein</fullName>
    </recommendedName>
</protein>
<feature type="region of interest" description="Disordered" evidence="5">
    <location>
        <begin position="353"/>
        <end position="450"/>
    </location>
</feature>
<dbReference type="PROSITE" id="PS01359">
    <property type="entry name" value="ZF_PHD_1"/>
    <property type="match status" value="1"/>
</dbReference>
<evidence type="ECO:0000313" key="8">
    <source>
        <dbReference type="EMBL" id="EMG49984.1"/>
    </source>
</evidence>
<dbReference type="Gene3D" id="3.30.40.10">
    <property type="entry name" value="Zinc/RING finger domain, C3HC4 (zinc finger)"/>
    <property type="match status" value="1"/>
</dbReference>
<keyword evidence="9" id="KW-1185">Reference proteome</keyword>
<feature type="compositionally biased region" description="Polar residues" evidence="5">
    <location>
        <begin position="423"/>
        <end position="435"/>
    </location>
</feature>
<sequence>MASKDEEQLLQDASTLLMFANVAAKQQSSNQHSPKSDVSSPPNVHQTMKSPNVPTATSPQIDHSKPHNTTSYTFPPQNKPVITTTTSAPISVQPAASNHTPRKSSINLLMNTPEPSTTTEAEFKRKSVSPTSGLPKKGSFKPNHERSQSTPEATIAKLEQQVQKQKEQFSPSPTFERGIDLRSKERNTKNAELAAAALTAAADIPLPLKVVEQKSILATEKAQVVNVEGVVKPEPKPVEEDQATEPEDEEEETDQNKQVEVKKKSDKFVAPPLSSYQVDPDSGLIGCICGIDDDDGFTIQCDVCFRWQHCVCMGYENGDEVPEDEYKCYYCDERKWGKFDPEKSRLRTLQRLDNDDKVSPPSSQQQQEALQQQQQQQQQQNKSEQQQRQQSPPSQQETSSGKRKQSNPDKPDAKRRKSEEKTNTNASSASPTPKFQSPRPDEMDDLPNKDNELLEDGITAESYQSVYYNLKENDYKTQAIKEYIDNLGLEFSKLSKSEQSTTNVTVMTYNQFKALKLSRINLPNYNKYLQEHNKLKKKVASNKTTIEVKAYTDNQKQKFNGISKLSLFISTGGDSLTIPENTPIVEYLGEVDLFKNYCNDRINQYQMWGTTKPKVLKTFVPTTNDKKSLDIVLDSRFVGNESRFIRKSCPTSSNCKIQPVYIPEQNQFRFMVYTSKPITLKSENQDEELRLPWEWDTNHPILKLYENNNQEKFENLTNQEKSALISYVDNILHFVECGCTTSNTNGLCAIFKIKKATSYLLRSTRKASSLSNVNLTKSKEELILPKPEKEYVSWDTRLNQRNEKIRQELLSKEKTIVDTAVSDITEDIIEKPKSLLKIPFHQQLLESVKKGGEVELKAIQEPTPSTSEDDAEPTKEIPIPVIPELMASIDKSIDEKLKPIIKEVEATTHDTEKLVEPIVPEEKKIEKPDPVPPPKVVKKLSFADYKKMK</sequence>
<feature type="compositionally biased region" description="Basic and acidic residues" evidence="5">
    <location>
        <begin position="406"/>
        <end position="422"/>
    </location>
</feature>
<dbReference type="SMART" id="SM00249">
    <property type="entry name" value="PHD"/>
    <property type="match status" value="1"/>
</dbReference>
<dbReference type="GO" id="GO:0006355">
    <property type="term" value="P:regulation of DNA-templated transcription"/>
    <property type="evidence" value="ECO:0007669"/>
    <property type="project" value="TreeGrafter"/>
</dbReference>
<evidence type="ECO:0000256" key="2">
    <source>
        <dbReference type="ARBA" id="ARBA00022771"/>
    </source>
</evidence>
<dbReference type="InterPro" id="IPR001965">
    <property type="entry name" value="Znf_PHD"/>
</dbReference>
<dbReference type="EMBL" id="AOGT01000424">
    <property type="protein sequence ID" value="EMG49984.1"/>
    <property type="molecule type" value="Genomic_DNA"/>
</dbReference>
<gene>
    <name evidence="8" type="ORF">G210_5032</name>
</gene>
<dbReference type="GO" id="GO:0006325">
    <property type="term" value="P:chromatin organization"/>
    <property type="evidence" value="ECO:0007669"/>
    <property type="project" value="UniProtKB-KW"/>
</dbReference>
<dbReference type="OrthoDB" id="20872at2759"/>
<dbReference type="OMA" id="RLPWEWD"/>
<comment type="caution">
    <text evidence="8">The sequence shown here is derived from an EMBL/GenBank/DDBJ whole genome shotgun (WGS) entry which is preliminary data.</text>
</comment>
<feature type="compositionally biased region" description="Low complexity" evidence="5">
    <location>
        <begin position="359"/>
        <end position="399"/>
    </location>
</feature>
<dbReference type="InterPro" id="IPR046341">
    <property type="entry name" value="SET_dom_sf"/>
</dbReference>
<keyword evidence="3" id="KW-0862">Zinc</keyword>
<dbReference type="HOGENOM" id="CLU_005191_0_0_1"/>
<feature type="region of interest" description="Disordered" evidence="5">
    <location>
        <begin position="232"/>
        <end position="264"/>
    </location>
</feature>
<dbReference type="InterPro" id="IPR019786">
    <property type="entry name" value="Zinc_finger_PHD-type_CS"/>
</dbReference>
<evidence type="ECO:0008006" key="10">
    <source>
        <dbReference type="Google" id="ProtNLM"/>
    </source>
</evidence>
<dbReference type="SUPFAM" id="SSF57903">
    <property type="entry name" value="FYVE/PHD zinc finger"/>
    <property type="match status" value="1"/>
</dbReference>
<evidence type="ECO:0000259" key="7">
    <source>
        <dbReference type="SMART" id="SM00317"/>
    </source>
</evidence>
<evidence type="ECO:0000259" key="6">
    <source>
        <dbReference type="SMART" id="SM00249"/>
    </source>
</evidence>
<dbReference type="InterPro" id="IPR013083">
    <property type="entry name" value="Znf_RING/FYVE/PHD"/>
</dbReference>
<name>M3K5C5_CANMX</name>
<feature type="domain" description="Zinc finger PHD-type" evidence="6">
    <location>
        <begin position="286"/>
        <end position="332"/>
    </location>
</feature>
<evidence type="ECO:0000256" key="5">
    <source>
        <dbReference type="SAM" id="MobiDB-lite"/>
    </source>
</evidence>
<keyword evidence="4" id="KW-0156">Chromatin regulator</keyword>
<feature type="domain" description="SET" evidence="7">
    <location>
        <begin position="563"/>
        <end position="700"/>
    </location>
</feature>
<feature type="region of interest" description="Disordered" evidence="5">
    <location>
        <begin position="912"/>
        <end position="933"/>
    </location>
</feature>
<dbReference type="eggNOG" id="KOG1844">
    <property type="taxonomic scope" value="Eukaryota"/>
</dbReference>
<dbReference type="Pfam" id="PF20826">
    <property type="entry name" value="PHD_5"/>
    <property type="match status" value="1"/>
</dbReference>
<dbReference type="STRING" id="1245528.M3K5C5"/>
<dbReference type="Proteomes" id="UP000011777">
    <property type="component" value="Unassembled WGS sequence"/>
</dbReference>
<dbReference type="Pfam" id="PF00856">
    <property type="entry name" value="SET"/>
    <property type="match status" value="1"/>
</dbReference>
<organism evidence="8 9">
    <name type="scientific">Candida maltosa (strain Xu316)</name>
    <name type="common">Yeast</name>
    <dbReference type="NCBI Taxonomy" id="1245528"/>
    <lineage>
        <taxon>Eukaryota</taxon>
        <taxon>Fungi</taxon>
        <taxon>Dikarya</taxon>
        <taxon>Ascomycota</taxon>
        <taxon>Saccharomycotina</taxon>
        <taxon>Pichiomycetes</taxon>
        <taxon>Debaryomycetaceae</taxon>
        <taxon>Candida/Lodderomyces clade</taxon>
        <taxon>Candida</taxon>
    </lineage>
</organism>
<feature type="compositionally biased region" description="Polar residues" evidence="5">
    <location>
        <begin position="24"/>
        <end position="120"/>
    </location>
</feature>
<keyword evidence="1" id="KW-0479">Metal-binding</keyword>
<dbReference type="SMART" id="SM00317">
    <property type="entry name" value="SET"/>
    <property type="match status" value="1"/>
</dbReference>
<evidence type="ECO:0000256" key="1">
    <source>
        <dbReference type="ARBA" id="ARBA00022723"/>
    </source>
</evidence>
<reference evidence="8 9" key="1">
    <citation type="submission" date="2013-02" db="EMBL/GenBank/DDBJ databases">
        <title>Genome sequence of Candida maltosa Xu316, a potential industrial strain for xylitol and ethanol production.</title>
        <authorList>
            <person name="Yu J."/>
            <person name="Wang Q."/>
            <person name="Geng X."/>
            <person name="Bao W."/>
            <person name="He P."/>
            <person name="Cai J."/>
        </authorList>
    </citation>
    <scope>NUCLEOTIDE SEQUENCE [LARGE SCALE GENOMIC DNA]</scope>
    <source>
        <strain evidence="9">Xu316</strain>
    </source>
</reference>